<protein>
    <recommendedName>
        <fullName evidence="1">DUF6923 domain-containing protein</fullName>
    </recommendedName>
</protein>
<evidence type="ECO:0000313" key="2">
    <source>
        <dbReference type="EMBL" id="CAK9117262.1"/>
    </source>
</evidence>
<accession>A0ABP0SXU1</accession>
<organism evidence="2 3">
    <name type="scientific">Durusdinium trenchii</name>
    <dbReference type="NCBI Taxonomy" id="1381693"/>
    <lineage>
        <taxon>Eukaryota</taxon>
        <taxon>Sar</taxon>
        <taxon>Alveolata</taxon>
        <taxon>Dinophyceae</taxon>
        <taxon>Suessiales</taxon>
        <taxon>Symbiodiniaceae</taxon>
        <taxon>Durusdinium</taxon>
    </lineage>
</organism>
<feature type="domain" description="DUF6923" evidence="1">
    <location>
        <begin position="118"/>
        <end position="293"/>
    </location>
</feature>
<gene>
    <name evidence="2" type="ORF">CCMP2556_LOCUS54628</name>
</gene>
<evidence type="ECO:0000259" key="1">
    <source>
        <dbReference type="Pfam" id="PF21959"/>
    </source>
</evidence>
<comment type="caution">
    <text evidence="2">The sequence shown here is derived from an EMBL/GenBank/DDBJ whole genome shotgun (WGS) entry which is preliminary data.</text>
</comment>
<reference evidence="2 3" key="1">
    <citation type="submission" date="2024-02" db="EMBL/GenBank/DDBJ databases">
        <authorList>
            <person name="Chen Y."/>
            <person name="Shah S."/>
            <person name="Dougan E. K."/>
            <person name="Thang M."/>
            <person name="Chan C."/>
        </authorList>
    </citation>
    <scope>NUCLEOTIDE SEQUENCE [LARGE SCALE GENOMIC DNA]</scope>
</reference>
<proteinExistence type="predicted"/>
<sequence length="400" mass="43485">MPSCCGLWDLYHVLVNLWGRRHCEVQLLDAVCMGRDKWLGGELGQDGCVYGIPGSASRVLKITPSTREVELCGPEMTGKFKWLRGISLDGCIYGRVRCSSPCTIMRSNLPGVPTNSAQVLQITCATGQVDLIGEVFKGDWKWHGGVYCPQDQSIYGIPCNAECVLKISKGSVTTFAHDSPVLKGRCKWYGGLLGCDGCIYGIPNCAPSVLKIDPHSQEVINIGPTFSQGGQKWHGGVVGKDGCIYGIPSHADAVLKIEPSTGSVRTIGQPIESGTWRPNGKYKYGGGVVADDGTIYCFPSDADFVLKILPEKEEVVTIGPRFEGHNKWQNGFVGKDGNVYAIPCNAPGVLQINCRTDRVQMLPIDMENPMLQDKWEGGVVANGEMYCMPQNAKRILRIAP</sequence>
<dbReference type="Pfam" id="PF21959">
    <property type="entry name" value="DUF6923"/>
    <property type="match status" value="1"/>
</dbReference>
<evidence type="ECO:0000313" key="3">
    <source>
        <dbReference type="Proteomes" id="UP001642484"/>
    </source>
</evidence>
<dbReference type="EMBL" id="CAXAMN010028628">
    <property type="protein sequence ID" value="CAK9117262.1"/>
    <property type="molecule type" value="Genomic_DNA"/>
</dbReference>
<dbReference type="Proteomes" id="UP001642484">
    <property type="component" value="Unassembled WGS sequence"/>
</dbReference>
<dbReference type="InterPro" id="IPR054215">
    <property type="entry name" value="DUF6923"/>
</dbReference>
<dbReference type="SUPFAM" id="SSF63829">
    <property type="entry name" value="Calcium-dependent phosphotriesterase"/>
    <property type="match status" value="1"/>
</dbReference>
<keyword evidence="3" id="KW-1185">Reference proteome</keyword>
<name>A0ABP0SXU1_9DINO</name>